<reference evidence="4 5" key="1">
    <citation type="submission" date="2024-09" db="EMBL/GenBank/DDBJ databases">
        <authorList>
            <person name="Sun Q."/>
            <person name="Mori K."/>
        </authorList>
    </citation>
    <scope>NUCLEOTIDE SEQUENCE [LARGE SCALE GENOMIC DNA]</scope>
    <source>
        <strain evidence="4 5">CECT 7955</strain>
    </source>
</reference>
<sequence length="202" mass="23123">MKKALLILGVSLALFSCNKSEDKKENFKTAYIDTVELLKEYDKYKDEEDKFKVKSQELGRPLEAKLQAFQTEAAGFQRNAQVKGMAWAQQKGAELQQREQQLSMEQEAFLRQIQIESDSIRNSIVTGLKDYIKTYGKKEGYDYIYGTGDAQTILFAKDPYDITKEVLKKLNEEFAAKNGKTSKKEDETSADDKKADTKEDKK</sequence>
<dbReference type="InterPro" id="IPR024930">
    <property type="entry name" value="Skp_dom_sf"/>
</dbReference>
<dbReference type="SUPFAM" id="SSF111384">
    <property type="entry name" value="OmpH-like"/>
    <property type="match status" value="1"/>
</dbReference>
<comment type="similarity">
    <text evidence="1">Belongs to the Skp family.</text>
</comment>
<dbReference type="EMBL" id="JBHMEY010000066">
    <property type="protein sequence ID" value="MFB9097745.1"/>
    <property type="molecule type" value="Genomic_DNA"/>
</dbReference>
<evidence type="ECO:0000256" key="3">
    <source>
        <dbReference type="SAM" id="MobiDB-lite"/>
    </source>
</evidence>
<dbReference type="PROSITE" id="PS51257">
    <property type="entry name" value="PROKAR_LIPOPROTEIN"/>
    <property type="match status" value="1"/>
</dbReference>
<accession>A0ABV5GQT0</accession>
<comment type="caution">
    <text evidence="4">The sequence shown here is derived from an EMBL/GenBank/DDBJ whole genome shotgun (WGS) entry which is preliminary data.</text>
</comment>
<dbReference type="Gene3D" id="3.30.910.20">
    <property type="entry name" value="Skp domain"/>
    <property type="match status" value="1"/>
</dbReference>
<name>A0ABV5GQT0_9FLAO</name>
<evidence type="ECO:0000256" key="1">
    <source>
        <dbReference type="ARBA" id="ARBA00009091"/>
    </source>
</evidence>
<evidence type="ECO:0000313" key="5">
    <source>
        <dbReference type="Proteomes" id="UP001589607"/>
    </source>
</evidence>
<gene>
    <name evidence="4" type="ORF">ACFFVF_14600</name>
</gene>
<dbReference type="Pfam" id="PF03938">
    <property type="entry name" value="OmpH"/>
    <property type="match status" value="1"/>
</dbReference>
<proteinExistence type="inferred from homology"/>
<organism evidence="4 5">
    <name type="scientific">Flavobacterium jumunjinense</name>
    <dbReference type="NCBI Taxonomy" id="998845"/>
    <lineage>
        <taxon>Bacteria</taxon>
        <taxon>Pseudomonadati</taxon>
        <taxon>Bacteroidota</taxon>
        <taxon>Flavobacteriia</taxon>
        <taxon>Flavobacteriales</taxon>
        <taxon>Flavobacteriaceae</taxon>
        <taxon>Flavobacterium</taxon>
    </lineage>
</organism>
<evidence type="ECO:0000256" key="2">
    <source>
        <dbReference type="ARBA" id="ARBA00022729"/>
    </source>
</evidence>
<dbReference type="Proteomes" id="UP001589607">
    <property type="component" value="Unassembled WGS sequence"/>
</dbReference>
<dbReference type="PANTHER" id="PTHR35089">
    <property type="entry name" value="CHAPERONE PROTEIN SKP"/>
    <property type="match status" value="1"/>
</dbReference>
<evidence type="ECO:0000313" key="4">
    <source>
        <dbReference type="EMBL" id="MFB9097745.1"/>
    </source>
</evidence>
<dbReference type="InterPro" id="IPR005632">
    <property type="entry name" value="Chaperone_Skp"/>
</dbReference>
<dbReference type="PANTHER" id="PTHR35089:SF1">
    <property type="entry name" value="CHAPERONE PROTEIN SKP"/>
    <property type="match status" value="1"/>
</dbReference>
<dbReference type="RefSeq" id="WP_236457950.1">
    <property type="nucleotide sequence ID" value="NZ_CBCSGE010000041.1"/>
</dbReference>
<keyword evidence="5" id="KW-1185">Reference proteome</keyword>
<feature type="region of interest" description="Disordered" evidence="3">
    <location>
        <begin position="177"/>
        <end position="202"/>
    </location>
</feature>
<dbReference type="SMART" id="SM00935">
    <property type="entry name" value="OmpH"/>
    <property type="match status" value="1"/>
</dbReference>
<protein>
    <submittedName>
        <fullName evidence="4">OmpH family outer membrane protein</fullName>
    </submittedName>
</protein>
<feature type="compositionally biased region" description="Basic and acidic residues" evidence="3">
    <location>
        <begin position="182"/>
        <end position="202"/>
    </location>
</feature>
<keyword evidence="2" id="KW-0732">Signal</keyword>